<dbReference type="GeneID" id="100826163"/>
<feature type="region of interest" description="Disordered" evidence="8">
    <location>
        <begin position="254"/>
        <end position="321"/>
    </location>
</feature>
<proteinExistence type="inferred from homology"/>
<dbReference type="PROSITE" id="PS50888">
    <property type="entry name" value="BHLH"/>
    <property type="match status" value="1"/>
</dbReference>
<dbReference type="InterPro" id="IPR051358">
    <property type="entry name" value="TF_AMS/ICE1/BHLH6-like"/>
</dbReference>
<comment type="subcellular location">
    <subcellularLocation>
        <location evidence="1">Nucleus</location>
    </subcellularLocation>
</comment>
<feature type="compositionally biased region" description="Acidic residues" evidence="8">
    <location>
        <begin position="256"/>
        <end position="266"/>
    </location>
</feature>
<dbReference type="AlphaFoldDB" id="A0A0Q3L715"/>
<dbReference type="FunFam" id="4.10.280.10:FF:000066">
    <property type="entry name" value="BHLH transcription factor"/>
    <property type="match status" value="1"/>
</dbReference>
<evidence type="ECO:0000256" key="6">
    <source>
        <dbReference type="ARBA" id="ARBA00023163"/>
    </source>
</evidence>
<dbReference type="Gene3D" id="4.10.280.10">
    <property type="entry name" value="Helix-loop-helix DNA-binding domain"/>
    <property type="match status" value="1"/>
</dbReference>
<dbReference type="RefSeq" id="XP_014757472.1">
    <property type="nucleotide sequence ID" value="XM_014901986.2"/>
</dbReference>
<feature type="compositionally biased region" description="Basic and acidic residues" evidence="8">
    <location>
        <begin position="280"/>
        <end position="294"/>
    </location>
</feature>
<dbReference type="GO" id="GO:0005634">
    <property type="term" value="C:nucleus"/>
    <property type="evidence" value="ECO:0000318"/>
    <property type="project" value="GO_Central"/>
</dbReference>
<evidence type="ECO:0000256" key="7">
    <source>
        <dbReference type="ARBA" id="ARBA00023242"/>
    </source>
</evidence>
<evidence type="ECO:0000256" key="4">
    <source>
        <dbReference type="ARBA" id="ARBA00023015"/>
    </source>
</evidence>
<dbReference type="GO" id="GO:0003700">
    <property type="term" value="F:DNA-binding transcription factor activity"/>
    <property type="evidence" value="ECO:0000318"/>
    <property type="project" value="GO_Central"/>
</dbReference>
<reference evidence="11" key="3">
    <citation type="submission" date="2018-08" db="UniProtKB">
        <authorList>
            <consortium name="EnsemblPlants"/>
        </authorList>
    </citation>
    <scope>IDENTIFICATION</scope>
    <source>
        <strain evidence="11">cv. Bd21</strain>
    </source>
</reference>
<dbReference type="EMBL" id="CM000883">
    <property type="protein sequence ID" value="KQJ88405.1"/>
    <property type="molecule type" value="Genomic_DNA"/>
</dbReference>
<dbReference type="Proteomes" id="UP000008810">
    <property type="component" value="Chromosome 4"/>
</dbReference>
<dbReference type="STRING" id="15368.A0A0Q3L715"/>
<evidence type="ECO:0000313" key="11">
    <source>
        <dbReference type="EnsemblPlants" id="KQJ88405"/>
    </source>
</evidence>
<comment type="similarity">
    <text evidence="2">Belongs to the bHLH protein family.</text>
</comment>
<evidence type="ECO:0000259" key="9">
    <source>
        <dbReference type="PROSITE" id="PS50888"/>
    </source>
</evidence>
<evidence type="ECO:0000256" key="2">
    <source>
        <dbReference type="ARBA" id="ARBA00005510"/>
    </source>
</evidence>
<dbReference type="CDD" id="cd11443">
    <property type="entry name" value="bHLH_AtAMS_like"/>
    <property type="match status" value="1"/>
</dbReference>
<keyword evidence="12" id="KW-1185">Reference proteome</keyword>
<dbReference type="OrthoDB" id="551431at2759"/>
<keyword evidence="3" id="KW-0217">Developmental protein</keyword>
<reference evidence="10 11" key="1">
    <citation type="journal article" date="2010" name="Nature">
        <title>Genome sequencing and analysis of the model grass Brachypodium distachyon.</title>
        <authorList>
            <consortium name="International Brachypodium Initiative"/>
        </authorList>
    </citation>
    <scope>NUCLEOTIDE SEQUENCE [LARGE SCALE GENOMIC DNA]</scope>
    <source>
        <strain evidence="10 11">Bd21</strain>
    </source>
</reference>
<evidence type="ECO:0000256" key="1">
    <source>
        <dbReference type="ARBA" id="ARBA00004123"/>
    </source>
</evidence>
<feature type="compositionally biased region" description="Low complexity" evidence="8">
    <location>
        <begin position="380"/>
        <end position="393"/>
    </location>
</feature>
<feature type="domain" description="BHLH" evidence="9">
    <location>
        <begin position="318"/>
        <end position="367"/>
    </location>
</feature>
<evidence type="ECO:0000313" key="12">
    <source>
        <dbReference type="Proteomes" id="UP000008810"/>
    </source>
</evidence>
<dbReference type="CDD" id="cd04873">
    <property type="entry name" value="ACT_UUR-ACR-like"/>
    <property type="match status" value="1"/>
</dbReference>
<evidence type="ECO:0000313" key="10">
    <source>
        <dbReference type="EMBL" id="KQJ88405.1"/>
    </source>
</evidence>
<dbReference type="GO" id="GO:0006355">
    <property type="term" value="P:regulation of DNA-templated transcription"/>
    <property type="evidence" value="ECO:0000318"/>
    <property type="project" value="GO_Central"/>
</dbReference>
<dbReference type="InterPro" id="IPR054502">
    <property type="entry name" value="bHLH-TF_ACT-like_plant"/>
</dbReference>
<dbReference type="KEGG" id="bdi:100826163"/>
<organism evidence="10">
    <name type="scientific">Brachypodium distachyon</name>
    <name type="common">Purple false brome</name>
    <name type="synonym">Trachynia distachya</name>
    <dbReference type="NCBI Taxonomy" id="15368"/>
    <lineage>
        <taxon>Eukaryota</taxon>
        <taxon>Viridiplantae</taxon>
        <taxon>Streptophyta</taxon>
        <taxon>Embryophyta</taxon>
        <taxon>Tracheophyta</taxon>
        <taxon>Spermatophyta</taxon>
        <taxon>Magnoliopsida</taxon>
        <taxon>Liliopsida</taxon>
        <taxon>Poales</taxon>
        <taxon>Poaceae</taxon>
        <taxon>BOP clade</taxon>
        <taxon>Pooideae</taxon>
        <taxon>Stipodae</taxon>
        <taxon>Brachypodieae</taxon>
        <taxon>Brachypodium</taxon>
    </lineage>
</organism>
<feature type="region of interest" description="Disordered" evidence="8">
    <location>
        <begin position="378"/>
        <end position="398"/>
    </location>
</feature>
<dbReference type="InterPro" id="IPR011598">
    <property type="entry name" value="bHLH_dom"/>
</dbReference>
<dbReference type="GO" id="GO:0046983">
    <property type="term" value="F:protein dimerization activity"/>
    <property type="evidence" value="ECO:0007669"/>
    <property type="project" value="InterPro"/>
</dbReference>
<dbReference type="FunCoup" id="A0A0Q3L715">
    <property type="interactions" value="1669"/>
</dbReference>
<dbReference type="ExpressionAtlas" id="A0A0Q3L715">
    <property type="expression patterns" value="baseline"/>
</dbReference>
<keyword evidence="6" id="KW-0804">Transcription</keyword>
<dbReference type="InterPro" id="IPR036638">
    <property type="entry name" value="HLH_DNA-bd_sf"/>
</dbReference>
<gene>
    <name evidence="11" type="primary">LOC100826163</name>
    <name evidence="10" type="ORF">BRADI_4g17460v3</name>
</gene>
<keyword evidence="7" id="KW-0539">Nucleus</keyword>
<sequence length="511" mass="54140">MLSGFNSSLWMQEEHDGGQDHQPAGIMGMIPMLGMEGGNDNEQEQLLAMASGAAGGEFRVPGTVTDDWLFGGAPGSAAMYLGPPAPPEPQGASSSSGFGVASQTTFPIFNLGGAGPFDVSGFDLGNNNNPGAEFMSFLGAGNAASTLMPNSSSLMQPAGNAGSFFGSFAGFGTAPAPQMPADFASAGFDSFQAPPLAAPALSAPFSLRPLEVVPTLGAQPTLFQKRALLRRNAGLEDSAHNNNKKRQAAADTVLVDADEEEDDVDVSIDASGLNYDDSEDGRGVEESGRDDGKESNNANSRMTTGGGAAEGKGKKSKGMPAKNLMAERRRRKKLNDRLYMLRSVVPRISKMDRASILGDAIEYLKELLKKINDLQNELESSPTTSSMPLTPTSFHPPTPTLPTLPSRVKEELYPSALPSPTGQQPMVQVRLREGEAYNIHMLCARRPGLLHSTLTAIDSLNLDVQQAVISCFNGFVMDVFKAEKVVKDAPLPQPDQIKAVLLQVAGFHPMI</sequence>
<dbReference type="EnsemblPlants" id="KQJ88405">
    <property type="protein sequence ID" value="KQJ88405"/>
    <property type="gene ID" value="BRADI_4g17460v3"/>
</dbReference>
<accession>A0A0Q3L715</accession>
<name>A0A0Q3L715_BRADI</name>
<dbReference type="PANTHER" id="PTHR31945">
    <property type="entry name" value="TRANSCRIPTION FACTOR SCREAM2-RELATED"/>
    <property type="match status" value="1"/>
</dbReference>
<dbReference type="PANTHER" id="PTHR31945:SF143">
    <property type="entry name" value="HELIX-LOOP-HELIX DNA-BINDING DOMAIN CONTAINING PROTEIN, EXPRESSED"/>
    <property type="match status" value="1"/>
</dbReference>
<dbReference type="GO" id="GO:0043565">
    <property type="term" value="F:sequence-specific DNA binding"/>
    <property type="evidence" value="ECO:0000318"/>
    <property type="project" value="GO_Central"/>
</dbReference>
<dbReference type="Pfam" id="PF22754">
    <property type="entry name" value="bHLH-TF_ACT-like_plant"/>
    <property type="match status" value="1"/>
</dbReference>
<protein>
    <recommendedName>
        <fullName evidence="9">BHLH domain-containing protein</fullName>
    </recommendedName>
</protein>
<evidence type="ECO:0000256" key="3">
    <source>
        <dbReference type="ARBA" id="ARBA00022473"/>
    </source>
</evidence>
<keyword evidence="5" id="KW-0238">DNA-binding</keyword>
<dbReference type="Pfam" id="PF00010">
    <property type="entry name" value="HLH"/>
    <property type="match status" value="1"/>
</dbReference>
<evidence type="ECO:0000256" key="5">
    <source>
        <dbReference type="ARBA" id="ARBA00023125"/>
    </source>
</evidence>
<dbReference type="SMART" id="SM00353">
    <property type="entry name" value="HLH"/>
    <property type="match status" value="1"/>
</dbReference>
<keyword evidence="4" id="KW-0805">Transcription regulation</keyword>
<reference evidence="10" key="2">
    <citation type="submission" date="2017-06" db="EMBL/GenBank/DDBJ databases">
        <title>WGS assembly of Brachypodium distachyon.</title>
        <authorList>
            <consortium name="The International Brachypodium Initiative"/>
            <person name="Lucas S."/>
            <person name="Harmon-Smith M."/>
            <person name="Lail K."/>
            <person name="Tice H."/>
            <person name="Grimwood J."/>
            <person name="Bruce D."/>
            <person name="Barry K."/>
            <person name="Shu S."/>
            <person name="Lindquist E."/>
            <person name="Wang M."/>
            <person name="Pitluck S."/>
            <person name="Vogel J.P."/>
            <person name="Garvin D.F."/>
            <person name="Mockler T.C."/>
            <person name="Schmutz J."/>
            <person name="Rokhsar D."/>
            <person name="Bevan M.W."/>
        </authorList>
    </citation>
    <scope>NUCLEOTIDE SEQUENCE</scope>
    <source>
        <strain evidence="10">Bd21</strain>
    </source>
</reference>
<dbReference type="Gramene" id="KQJ88405">
    <property type="protein sequence ID" value="KQJ88405"/>
    <property type="gene ID" value="BRADI_4g17460v3"/>
</dbReference>
<dbReference type="SUPFAM" id="SSF47459">
    <property type="entry name" value="HLH, helix-loop-helix DNA-binding domain"/>
    <property type="match status" value="1"/>
</dbReference>
<evidence type="ECO:0000256" key="8">
    <source>
        <dbReference type="SAM" id="MobiDB-lite"/>
    </source>
</evidence>